<dbReference type="InterPro" id="IPR012338">
    <property type="entry name" value="Beta-lactam/transpept-like"/>
</dbReference>
<accession>A0AAU2UW39</accession>
<dbReference type="EMBL" id="CP108318">
    <property type="protein sequence ID" value="WTW59272.1"/>
    <property type="molecule type" value="Genomic_DNA"/>
</dbReference>
<dbReference type="SUPFAM" id="SSF56601">
    <property type="entry name" value="beta-lactamase/transpeptidase-like"/>
    <property type="match status" value="1"/>
</dbReference>
<dbReference type="AlphaFoldDB" id="A0AAU2UW39"/>
<dbReference type="Gene3D" id="3.40.710.10">
    <property type="entry name" value="DD-peptidase/beta-lactamase superfamily"/>
    <property type="match status" value="1"/>
</dbReference>
<dbReference type="InterPro" id="IPR050491">
    <property type="entry name" value="AmpC-like"/>
</dbReference>
<feature type="domain" description="Beta-lactamase-related" evidence="1">
    <location>
        <begin position="12"/>
        <end position="342"/>
    </location>
</feature>
<organism evidence="2">
    <name type="scientific">Streptomyces sp. NBC_00003</name>
    <dbReference type="NCBI Taxonomy" id="2903608"/>
    <lineage>
        <taxon>Bacteria</taxon>
        <taxon>Bacillati</taxon>
        <taxon>Actinomycetota</taxon>
        <taxon>Actinomycetes</taxon>
        <taxon>Kitasatosporales</taxon>
        <taxon>Streptomycetaceae</taxon>
        <taxon>Streptomyces</taxon>
    </lineage>
</organism>
<proteinExistence type="predicted"/>
<dbReference type="Pfam" id="PF00144">
    <property type="entry name" value="Beta-lactamase"/>
    <property type="match status" value="1"/>
</dbReference>
<protein>
    <submittedName>
        <fullName evidence="2">Beta-lactamase family protein</fullName>
    </submittedName>
</protein>
<dbReference type="PANTHER" id="PTHR46825">
    <property type="entry name" value="D-ALANYL-D-ALANINE-CARBOXYPEPTIDASE/ENDOPEPTIDASE AMPH"/>
    <property type="match status" value="1"/>
</dbReference>
<sequence length="366" mass="39758">MTTTQIAATAPVQQILDAAVADHGYPGMVAEVRRDGQRWFGSAGTAEYGTGRARLAEEQIRVGSITKTFTATVALQLAAEYVLDLDDTVEKWLPGLIRGTGHDGNRITIRHLLSHRSGLFAYVLDADMLRRYSSPELLAHRFDRWTPEELVKISLAHPAEFEPGTDFSYSNTNFVLAGLIIEKATGMTYSDVVELRILHPLGLGSTYLANKDTEFRGPHTHSYSRLTLQETDAPAHDVTELDSTYGFATGEMISTTGDLSTFLGALLGGRLLAPAQLEEMLTMTPVPDGKWLDGYSYGLGISSFELPNGTRVFGHGGMITGNWSYLYGTRDGKEIAAMNVNGDWGCPPLTLFPELLDAAIAPAAIA</sequence>
<gene>
    <name evidence="2" type="ORF">OG549_00610</name>
</gene>
<name>A0AAU2UW39_9ACTN</name>
<dbReference type="InterPro" id="IPR001466">
    <property type="entry name" value="Beta-lactam-related"/>
</dbReference>
<reference evidence="2" key="1">
    <citation type="submission" date="2022-10" db="EMBL/GenBank/DDBJ databases">
        <title>The complete genomes of actinobacterial strains from the NBC collection.</title>
        <authorList>
            <person name="Joergensen T.S."/>
            <person name="Alvarez Arevalo M."/>
            <person name="Sterndorff E.B."/>
            <person name="Faurdal D."/>
            <person name="Vuksanovic O."/>
            <person name="Mourched A.-S."/>
            <person name="Charusanti P."/>
            <person name="Shaw S."/>
            <person name="Blin K."/>
            <person name="Weber T."/>
        </authorList>
    </citation>
    <scope>NUCLEOTIDE SEQUENCE</scope>
    <source>
        <strain evidence="2">NBC_00003</strain>
    </source>
</reference>
<evidence type="ECO:0000313" key="2">
    <source>
        <dbReference type="EMBL" id="WTW59272.1"/>
    </source>
</evidence>
<dbReference type="PANTHER" id="PTHR46825:SF7">
    <property type="entry name" value="D-ALANYL-D-ALANINE CARBOXYPEPTIDASE"/>
    <property type="match status" value="1"/>
</dbReference>
<evidence type="ECO:0000259" key="1">
    <source>
        <dbReference type="Pfam" id="PF00144"/>
    </source>
</evidence>